<dbReference type="InterPro" id="IPR000719">
    <property type="entry name" value="Prot_kinase_dom"/>
</dbReference>
<dbReference type="InterPro" id="IPR011009">
    <property type="entry name" value="Kinase-like_dom_sf"/>
</dbReference>
<sequence>MSPLELPPSSAYDSKAQRVVDLMVRVEKIGRFPEAHSGFADVWKGVWKDVHGHERTVAVKVLRSCIGDPKMDDTVQKRLARELAGTVSGFGTYVSMVWPWLDNGSVTRYMERCGDILSMPDRLQILVEVAGRLAYLHSHDIVHGDLSGASILIGNERRACLCDFGLSSFIANFESTTMYSTISGAVRWADAFLYKMQMEEDQVPKPTPCSDIYSFGSVTLEVAYHTTTSVLTLSLWRDCVQCWIYWLLRIIPPVTKREDADVGDSSDGDGDGDRDRDRDEGDGAAGESERDEGNEEC</sequence>
<reference evidence="3 4" key="1">
    <citation type="journal article" date="2020" name="ISME J.">
        <title>Uncovering the hidden diversity of litter-decomposition mechanisms in mushroom-forming fungi.</title>
        <authorList>
            <person name="Floudas D."/>
            <person name="Bentzer J."/>
            <person name="Ahren D."/>
            <person name="Johansson T."/>
            <person name="Persson P."/>
            <person name="Tunlid A."/>
        </authorList>
    </citation>
    <scope>NUCLEOTIDE SEQUENCE [LARGE SCALE GENOMIC DNA]</scope>
    <source>
        <strain evidence="3 4">CBS 291.85</strain>
    </source>
</reference>
<dbReference type="InterPro" id="IPR001245">
    <property type="entry name" value="Ser-Thr/Tyr_kinase_cat_dom"/>
</dbReference>
<dbReference type="PANTHER" id="PTHR44329">
    <property type="entry name" value="SERINE/THREONINE-PROTEIN KINASE TNNI3K-RELATED"/>
    <property type="match status" value="1"/>
</dbReference>
<dbReference type="Proteomes" id="UP000559256">
    <property type="component" value="Unassembled WGS sequence"/>
</dbReference>
<feature type="compositionally biased region" description="Acidic residues" evidence="1">
    <location>
        <begin position="261"/>
        <end position="270"/>
    </location>
</feature>
<proteinExistence type="predicted"/>
<dbReference type="EMBL" id="JAACJM010000303">
    <property type="protein sequence ID" value="KAF5332421.1"/>
    <property type="molecule type" value="Genomic_DNA"/>
</dbReference>
<dbReference type="PANTHER" id="PTHR44329:SF214">
    <property type="entry name" value="PROTEIN KINASE DOMAIN-CONTAINING PROTEIN"/>
    <property type="match status" value="1"/>
</dbReference>
<accession>A0A8H5C001</accession>
<dbReference type="SUPFAM" id="SSF56112">
    <property type="entry name" value="Protein kinase-like (PK-like)"/>
    <property type="match status" value="1"/>
</dbReference>
<evidence type="ECO:0000256" key="1">
    <source>
        <dbReference type="SAM" id="MobiDB-lite"/>
    </source>
</evidence>
<gene>
    <name evidence="3" type="ORF">D9758_015109</name>
</gene>
<feature type="domain" description="Protein kinase" evidence="2">
    <location>
        <begin position="1"/>
        <end position="297"/>
    </location>
</feature>
<dbReference type="GO" id="GO:0005524">
    <property type="term" value="F:ATP binding"/>
    <property type="evidence" value="ECO:0007669"/>
    <property type="project" value="InterPro"/>
</dbReference>
<feature type="region of interest" description="Disordered" evidence="1">
    <location>
        <begin position="257"/>
        <end position="297"/>
    </location>
</feature>
<organism evidence="3 4">
    <name type="scientific">Tetrapyrgos nigripes</name>
    <dbReference type="NCBI Taxonomy" id="182062"/>
    <lineage>
        <taxon>Eukaryota</taxon>
        <taxon>Fungi</taxon>
        <taxon>Dikarya</taxon>
        <taxon>Basidiomycota</taxon>
        <taxon>Agaricomycotina</taxon>
        <taxon>Agaricomycetes</taxon>
        <taxon>Agaricomycetidae</taxon>
        <taxon>Agaricales</taxon>
        <taxon>Marasmiineae</taxon>
        <taxon>Marasmiaceae</taxon>
        <taxon>Tetrapyrgos</taxon>
    </lineage>
</organism>
<evidence type="ECO:0000313" key="4">
    <source>
        <dbReference type="Proteomes" id="UP000559256"/>
    </source>
</evidence>
<dbReference type="Pfam" id="PF07714">
    <property type="entry name" value="PK_Tyr_Ser-Thr"/>
    <property type="match status" value="1"/>
</dbReference>
<feature type="compositionally biased region" description="Basic and acidic residues" evidence="1">
    <location>
        <begin position="271"/>
        <end position="281"/>
    </location>
</feature>
<dbReference type="AlphaFoldDB" id="A0A8H5C001"/>
<protein>
    <recommendedName>
        <fullName evidence="2">Protein kinase domain-containing protein</fullName>
    </recommendedName>
</protein>
<dbReference type="InterPro" id="IPR051681">
    <property type="entry name" value="Ser/Thr_Kinases-Pseudokinases"/>
</dbReference>
<evidence type="ECO:0000313" key="3">
    <source>
        <dbReference type="EMBL" id="KAF5332421.1"/>
    </source>
</evidence>
<dbReference type="PROSITE" id="PS50011">
    <property type="entry name" value="PROTEIN_KINASE_DOM"/>
    <property type="match status" value="1"/>
</dbReference>
<keyword evidence="4" id="KW-1185">Reference proteome</keyword>
<dbReference type="OrthoDB" id="346907at2759"/>
<evidence type="ECO:0000259" key="2">
    <source>
        <dbReference type="PROSITE" id="PS50011"/>
    </source>
</evidence>
<dbReference type="GO" id="GO:0004674">
    <property type="term" value="F:protein serine/threonine kinase activity"/>
    <property type="evidence" value="ECO:0007669"/>
    <property type="project" value="TreeGrafter"/>
</dbReference>
<name>A0A8H5C001_9AGAR</name>
<comment type="caution">
    <text evidence="3">The sequence shown here is derived from an EMBL/GenBank/DDBJ whole genome shotgun (WGS) entry which is preliminary data.</text>
</comment>
<dbReference type="Gene3D" id="1.10.510.10">
    <property type="entry name" value="Transferase(Phosphotransferase) domain 1"/>
    <property type="match status" value="1"/>
</dbReference>